<dbReference type="AlphaFoldDB" id="A4S8V4"/>
<feature type="coiled-coil region" evidence="1">
    <location>
        <begin position="220"/>
        <end position="273"/>
    </location>
</feature>
<evidence type="ECO:0000313" key="3">
    <source>
        <dbReference type="Proteomes" id="UP000001568"/>
    </source>
</evidence>
<dbReference type="EMBL" id="CP000596">
    <property type="protein sequence ID" value="ABP00120.1"/>
    <property type="molecule type" value="Genomic_DNA"/>
</dbReference>
<feature type="coiled-coil region" evidence="1">
    <location>
        <begin position="107"/>
        <end position="183"/>
    </location>
</feature>
<gene>
    <name evidence="2" type="ORF">OSTLU_27981</name>
</gene>
<dbReference type="KEGG" id="olu:OSTLU_27981"/>
<keyword evidence="1" id="KW-0175">Coiled coil</keyword>
<dbReference type="RefSeq" id="XP_001421826.1">
    <property type="nucleotide sequence ID" value="XM_001421789.1"/>
</dbReference>
<protein>
    <submittedName>
        <fullName evidence="2">Uncharacterized protein</fullName>
    </submittedName>
</protein>
<feature type="coiled-coil region" evidence="1">
    <location>
        <begin position="46"/>
        <end position="73"/>
    </location>
</feature>
<dbReference type="Proteomes" id="UP000001568">
    <property type="component" value="Chromosome 16"/>
</dbReference>
<dbReference type="Gramene" id="ABP00120">
    <property type="protein sequence ID" value="ABP00120"/>
    <property type="gene ID" value="OSTLU_27981"/>
</dbReference>
<dbReference type="GeneID" id="5006116"/>
<keyword evidence="3" id="KW-1185">Reference proteome</keyword>
<evidence type="ECO:0000256" key="1">
    <source>
        <dbReference type="SAM" id="Coils"/>
    </source>
</evidence>
<sequence length="403" mass="45913">MREKAASEAVENAVREAEEKWRAEMEELSRAARADARALSSSRNRAGELAAELREAKALRDEWQKRAEAAMETSEATSDALERMRKAIIESENMGLSERSVKDAERIQKLVKQLATTQEQLAIAQREVHKRDSARDRLVFDAQKAQERVKEISSRLAEVQAEREHAKETVSVERAEKERLNGEVVYLRGELDRIRSENENEMSDFTDWRTQTEKTYNRELNQARKDAARHAMTVRKLQQKLAQGKDASDARKIAQLERECATVRETVRELVTERDALARRVQDLTSFRSDARHQKGSANARRAVVAHDDDEVDDNIDPGAFGVDDDLDISGEDDEDDDIFNEATENLFKETVDDFFEDDDAEDARLEAAHAHAHALAKRLQSIESRAVAFLGARDDFFEDDDL</sequence>
<evidence type="ECO:0000313" key="2">
    <source>
        <dbReference type="EMBL" id="ABP00120.1"/>
    </source>
</evidence>
<name>A4S8V4_OSTLU</name>
<proteinExistence type="predicted"/>
<reference evidence="2 3" key="1">
    <citation type="journal article" date="2007" name="Proc. Natl. Acad. Sci. U.S.A.">
        <title>The tiny eukaryote Ostreococcus provides genomic insights into the paradox of plankton speciation.</title>
        <authorList>
            <person name="Palenik B."/>
            <person name="Grimwood J."/>
            <person name="Aerts A."/>
            <person name="Rouze P."/>
            <person name="Salamov A."/>
            <person name="Putnam N."/>
            <person name="Dupont C."/>
            <person name="Jorgensen R."/>
            <person name="Derelle E."/>
            <person name="Rombauts S."/>
            <person name="Zhou K."/>
            <person name="Otillar R."/>
            <person name="Merchant S.S."/>
            <person name="Podell S."/>
            <person name="Gaasterland T."/>
            <person name="Napoli C."/>
            <person name="Gendler K."/>
            <person name="Manuell A."/>
            <person name="Tai V."/>
            <person name="Vallon O."/>
            <person name="Piganeau G."/>
            <person name="Jancek S."/>
            <person name="Heijde M."/>
            <person name="Jabbari K."/>
            <person name="Bowler C."/>
            <person name="Lohr M."/>
            <person name="Robbens S."/>
            <person name="Werner G."/>
            <person name="Dubchak I."/>
            <person name="Pazour G.J."/>
            <person name="Ren Q."/>
            <person name="Paulsen I."/>
            <person name="Delwiche C."/>
            <person name="Schmutz J."/>
            <person name="Rokhsar D."/>
            <person name="Van de Peer Y."/>
            <person name="Moreau H."/>
            <person name="Grigoriev I.V."/>
        </authorList>
    </citation>
    <scope>NUCLEOTIDE SEQUENCE [LARGE SCALE GENOMIC DNA]</scope>
    <source>
        <strain evidence="2 3">CCE9901</strain>
    </source>
</reference>
<dbReference type="HOGENOM" id="CLU_684062_0_0_1"/>
<organism evidence="2 3">
    <name type="scientific">Ostreococcus lucimarinus (strain CCE9901)</name>
    <dbReference type="NCBI Taxonomy" id="436017"/>
    <lineage>
        <taxon>Eukaryota</taxon>
        <taxon>Viridiplantae</taxon>
        <taxon>Chlorophyta</taxon>
        <taxon>Mamiellophyceae</taxon>
        <taxon>Mamiellales</taxon>
        <taxon>Bathycoccaceae</taxon>
        <taxon>Ostreococcus</taxon>
    </lineage>
</organism>
<accession>A4S8V4</accession>